<dbReference type="Pfam" id="PF13376">
    <property type="entry name" value="OmdA"/>
    <property type="match status" value="1"/>
</dbReference>
<proteinExistence type="predicted"/>
<dbReference type="EMBL" id="BAAAVS010000021">
    <property type="protein sequence ID" value="GAA3035038.1"/>
    <property type="molecule type" value="Genomic_DNA"/>
</dbReference>
<dbReference type="InterPro" id="IPR015018">
    <property type="entry name" value="DUF1905"/>
</dbReference>
<name>A0ABP6L7G6_9ACTN</name>
<evidence type="ECO:0000313" key="2">
    <source>
        <dbReference type="Proteomes" id="UP001501035"/>
    </source>
</evidence>
<accession>A0ABP6L7G6</accession>
<dbReference type="SUPFAM" id="SSF141694">
    <property type="entry name" value="AF2212/PG0164-like"/>
    <property type="match status" value="1"/>
</dbReference>
<gene>
    <name evidence="1" type="ORF">GCM10010528_14820</name>
</gene>
<dbReference type="RefSeq" id="WP_290713986.1">
    <property type="nucleotide sequence ID" value="NZ_BAAAVS010000021.1"/>
</dbReference>
<keyword evidence="2" id="KW-1185">Reference proteome</keyword>
<organism evidence="1 2">
    <name type="scientific">Gordonia defluvii</name>
    <dbReference type="NCBI Taxonomy" id="283718"/>
    <lineage>
        <taxon>Bacteria</taxon>
        <taxon>Bacillati</taxon>
        <taxon>Actinomycetota</taxon>
        <taxon>Actinomycetes</taxon>
        <taxon>Mycobacteriales</taxon>
        <taxon>Gordoniaceae</taxon>
        <taxon>Gordonia</taxon>
    </lineage>
</organism>
<evidence type="ECO:0000313" key="1">
    <source>
        <dbReference type="EMBL" id="GAA3035038.1"/>
    </source>
</evidence>
<reference evidence="2" key="1">
    <citation type="journal article" date="2019" name="Int. J. Syst. Evol. Microbiol.">
        <title>The Global Catalogue of Microorganisms (GCM) 10K type strain sequencing project: providing services to taxonomists for standard genome sequencing and annotation.</title>
        <authorList>
            <consortium name="The Broad Institute Genomics Platform"/>
            <consortium name="The Broad Institute Genome Sequencing Center for Infectious Disease"/>
            <person name="Wu L."/>
            <person name="Ma J."/>
        </authorList>
    </citation>
    <scope>NUCLEOTIDE SEQUENCE [LARGE SCALE GENOMIC DNA]</scope>
    <source>
        <strain evidence="2">JCM 14234</strain>
    </source>
</reference>
<dbReference type="Pfam" id="PF08922">
    <property type="entry name" value="DUF1905"/>
    <property type="match status" value="1"/>
</dbReference>
<comment type="caution">
    <text evidence="1">The sequence shown here is derived from an EMBL/GenBank/DDBJ whole genome shotgun (WGS) entry which is preliminary data.</text>
</comment>
<dbReference type="Proteomes" id="UP001501035">
    <property type="component" value="Unassembled WGS sequence"/>
</dbReference>
<protein>
    <submittedName>
        <fullName evidence="1">YdeI/OmpD-associated family protein</fullName>
    </submittedName>
</protein>
<sequence length="175" mass="18706">MAKAASQVIEFTGSVVRVAGRLIIRLPQEASVGLPSRGQVAAAVTVGGQTAVTVVEPDGRRGHWLALDGSSLTEGAAVAVRIEPGTSWPEPIQPDDFAVALTAAPDIGGLWDAITPMARWEWVRWIGATKNPDTRQRRIEVAIDKLRAGKRRPCCFDLSSCTDPELARSGKLIEA</sequence>